<organism evidence="7 8">
    <name type="scientific">Pseudodesulfovibrio aespoeensis (strain ATCC 700646 / DSM 10631 / Aspo-2)</name>
    <name type="common">Desulfovibrio aespoeensis</name>
    <dbReference type="NCBI Taxonomy" id="643562"/>
    <lineage>
        <taxon>Bacteria</taxon>
        <taxon>Pseudomonadati</taxon>
        <taxon>Thermodesulfobacteriota</taxon>
        <taxon>Desulfovibrionia</taxon>
        <taxon>Desulfovibrionales</taxon>
        <taxon>Desulfovibrionaceae</taxon>
    </lineage>
</organism>
<dbReference type="InterPro" id="IPR042253">
    <property type="entry name" value="Pglycerate_mutase_ApgM_sf"/>
</dbReference>
<name>E6VTQ4_PSEA9</name>
<keyword evidence="5" id="KW-0324">Glycolysis</keyword>
<dbReference type="SUPFAM" id="SSF53649">
    <property type="entry name" value="Alkaline phosphatase-like"/>
    <property type="match status" value="1"/>
</dbReference>
<evidence type="ECO:0000256" key="3">
    <source>
        <dbReference type="ARBA" id="ARBA00004921"/>
    </source>
</evidence>
<reference evidence="8" key="1">
    <citation type="submission" date="2010-12" db="EMBL/GenBank/DDBJ databases">
        <title>Complete sequence of Desulfovibrio aespoeensis Aspo-2.</title>
        <authorList>
            <consortium name="US DOE Joint Genome Institute"/>
            <person name="Lucas S."/>
            <person name="Copeland A."/>
            <person name="Lapidus A."/>
            <person name="Cheng J.-F."/>
            <person name="Goodwin L."/>
            <person name="Pitluck S."/>
            <person name="Chertkov O."/>
            <person name="Misra M."/>
            <person name="Detter J.C."/>
            <person name="Han C."/>
            <person name="Tapia R."/>
            <person name="Land M."/>
            <person name="Hauser L."/>
            <person name="Kyrpides N."/>
            <person name="Ivanova N."/>
            <person name="Ovchinnikova G."/>
            <person name="Pedersen K."/>
            <person name="Jagevall S."/>
            <person name="Hazen T."/>
            <person name="Woyke T."/>
        </authorList>
    </citation>
    <scope>NUCLEOTIDE SEQUENCE [LARGE SCALE GENOMIC DNA]</scope>
    <source>
        <strain evidence="8">ATCC 700646 / DSM 10631 / Aspo-2</strain>
    </source>
</reference>
<keyword evidence="8" id="KW-1185">Reference proteome</keyword>
<dbReference type="Pfam" id="PF01676">
    <property type="entry name" value="Metalloenzyme"/>
    <property type="match status" value="1"/>
</dbReference>
<dbReference type="RefSeq" id="WP_013515253.1">
    <property type="nucleotide sequence ID" value="NC_014844.1"/>
</dbReference>
<evidence type="ECO:0000256" key="4">
    <source>
        <dbReference type="ARBA" id="ARBA00005524"/>
    </source>
</evidence>
<dbReference type="Gene3D" id="3.40.720.10">
    <property type="entry name" value="Alkaline Phosphatase, subunit A"/>
    <property type="match status" value="2"/>
</dbReference>
<feature type="domain" description="Metalloenzyme" evidence="6">
    <location>
        <begin position="4"/>
        <end position="407"/>
    </location>
</feature>
<comment type="similarity">
    <text evidence="4">Belongs to the BPG-independent phosphoglycerate mutase family. A-PGAM subfamily.</text>
</comment>
<dbReference type="Proteomes" id="UP000002191">
    <property type="component" value="Chromosome"/>
</dbReference>
<dbReference type="GO" id="GO:0004619">
    <property type="term" value="F:phosphoglycerate mutase activity"/>
    <property type="evidence" value="ECO:0007669"/>
    <property type="project" value="UniProtKB-EC"/>
</dbReference>
<evidence type="ECO:0000256" key="5">
    <source>
        <dbReference type="ARBA" id="ARBA00023152"/>
    </source>
</evidence>
<comment type="catalytic activity">
    <reaction evidence="1">
        <text>(2R)-2-phosphoglycerate = (2R)-3-phosphoglycerate</text>
        <dbReference type="Rhea" id="RHEA:15901"/>
        <dbReference type="ChEBI" id="CHEBI:58272"/>
        <dbReference type="ChEBI" id="CHEBI:58289"/>
        <dbReference type="EC" id="5.4.2.12"/>
    </reaction>
</comment>
<dbReference type="Pfam" id="PF10143">
    <property type="entry name" value="PhosphMutase"/>
    <property type="match status" value="1"/>
</dbReference>
<evidence type="ECO:0000256" key="2">
    <source>
        <dbReference type="ARBA" id="ARBA00002315"/>
    </source>
</evidence>
<accession>E6VTQ4</accession>
<evidence type="ECO:0000313" key="8">
    <source>
        <dbReference type="Proteomes" id="UP000002191"/>
    </source>
</evidence>
<keyword evidence="7" id="KW-0670">Pyruvate</keyword>
<dbReference type="PANTHER" id="PTHR31209:SF0">
    <property type="entry name" value="METALLOENZYME DOMAIN-CONTAINING PROTEIN"/>
    <property type="match status" value="1"/>
</dbReference>
<comment type="pathway">
    <text evidence="3">Carbohydrate degradation.</text>
</comment>
<evidence type="ECO:0000259" key="6">
    <source>
        <dbReference type="Pfam" id="PF01676"/>
    </source>
</evidence>
<dbReference type="GO" id="GO:0006096">
    <property type="term" value="P:glycolytic process"/>
    <property type="evidence" value="ECO:0007669"/>
    <property type="project" value="UniProtKB-KW"/>
</dbReference>
<proteinExistence type="inferred from homology"/>
<dbReference type="STRING" id="643562.Daes_2336"/>
<evidence type="ECO:0000313" key="7">
    <source>
        <dbReference type="EMBL" id="ADU63341.1"/>
    </source>
</evidence>
<reference evidence="7 8" key="2">
    <citation type="journal article" date="2014" name="Genome Announc.">
        <title>Complete Genome Sequence of the Subsurface, Mesophilic Sulfate-Reducing Bacterium Desulfovibrio aespoeensis Aspo-2.</title>
        <authorList>
            <person name="Pedersen K."/>
            <person name="Bengtsson A."/>
            <person name="Edlund J."/>
            <person name="Rabe L."/>
            <person name="Hazen T."/>
            <person name="Chakraborty R."/>
            <person name="Goodwin L."/>
            <person name="Shapiro N."/>
        </authorList>
    </citation>
    <scope>NUCLEOTIDE SEQUENCE [LARGE SCALE GENOMIC DNA]</scope>
    <source>
        <strain evidence="8">ATCC 700646 / DSM 10631 / Aspo-2</strain>
    </source>
</reference>
<dbReference type="InterPro" id="IPR006124">
    <property type="entry name" value="Metalloenzyme"/>
</dbReference>
<dbReference type="Gene3D" id="3.30.70.2130">
    <property type="entry name" value="Metalloenzyme domain"/>
    <property type="match status" value="1"/>
</dbReference>
<dbReference type="GO" id="GO:0046872">
    <property type="term" value="F:metal ion binding"/>
    <property type="evidence" value="ECO:0007669"/>
    <property type="project" value="InterPro"/>
</dbReference>
<dbReference type="CDD" id="cd16011">
    <property type="entry name" value="iPGM_like"/>
    <property type="match status" value="1"/>
</dbReference>
<protein>
    <submittedName>
        <fullName evidence="7">Phosphonopyruvate decarboxylase-related protein</fullName>
    </submittedName>
</protein>
<dbReference type="OrthoDB" id="9804453at2"/>
<dbReference type="EMBL" id="CP002431">
    <property type="protein sequence ID" value="ADU63341.1"/>
    <property type="molecule type" value="Genomic_DNA"/>
</dbReference>
<dbReference type="KEGG" id="das:Daes_2336"/>
<dbReference type="eggNOG" id="COG3635">
    <property type="taxonomic scope" value="Bacteria"/>
</dbReference>
<evidence type="ECO:0000256" key="1">
    <source>
        <dbReference type="ARBA" id="ARBA00000370"/>
    </source>
</evidence>
<comment type="function">
    <text evidence="2">Catalyzes the interconversion of 2-phosphoglycerate and 3-phosphoglycerate.</text>
</comment>
<dbReference type="AlphaFoldDB" id="E6VTQ4"/>
<dbReference type="HOGENOM" id="CLU_034906_1_0_7"/>
<dbReference type="PANTHER" id="PTHR31209">
    <property type="entry name" value="COFACTOR-INDEPENDENT PHOSPHOGLYCERATE MUTASE"/>
    <property type="match status" value="1"/>
</dbReference>
<gene>
    <name evidence="7" type="ordered locus">Daes_2336</name>
</gene>
<sequence>MPNTCVMILLDGLGDRAHAELGHRTPLQAAETPTLDRLAAMGSVGLYHAGKLGRPMPSENAHFAMFGSPSSEFPGRGPLEAMGAGVELGDDAIAMLAHFTCVLKSLENHLIVKYDRICGTPDEINAYHEAVANYSKNGIAIDLHRTGGMSSVLTMRGDVSPCITDSNPMADGRFVSAVRPMASHADDPAAVRTAETLTEYLRWAYKRLCEVPQNRLRVRQTLPPINGLVTQRAGRLTRRVSLRDRYGLCGLSMASGFMYKGLAAFLGMEFRRMRDSRDPARDMAERVAIAAENINRYDFIHIHHKAADRAAHTKSPRGKAKAIEALDRGLGEAIGPLLDNEDVLLVVTSDHSTPSCGPLIHSGEPVPVLFAGSGVRRDAVAVFDEVSVGGGALGLMRGDEMMHMILNYLDRARMEGTHDSPKAQEFWPGDYDPFLVGPQTD</sequence>
<dbReference type="InterPro" id="IPR004456">
    <property type="entry name" value="Pglycerate_mutase_ApgM"/>
</dbReference>
<dbReference type="InterPro" id="IPR017850">
    <property type="entry name" value="Alkaline_phosphatase_core_sf"/>
</dbReference>
<dbReference type="PIRSF" id="PIRSF006392">
    <property type="entry name" value="IPGAM_arch"/>
    <property type="match status" value="1"/>
</dbReference>